<evidence type="ECO:0000259" key="13">
    <source>
        <dbReference type="PROSITE" id="PS51178"/>
    </source>
</evidence>
<proteinExistence type="predicted"/>
<comment type="catalytic activity">
    <reaction evidence="8">
        <text>L-seryl-[protein] + ATP = O-phospho-L-seryl-[protein] + ADP + H(+)</text>
        <dbReference type="Rhea" id="RHEA:17989"/>
        <dbReference type="Rhea" id="RHEA-COMP:9863"/>
        <dbReference type="Rhea" id="RHEA-COMP:11604"/>
        <dbReference type="ChEBI" id="CHEBI:15378"/>
        <dbReference type="ChEBI" id="CHEBI:29999"/>
        <dbReference type="ChEBI" id="CHEBI:30616"/>
        <dbReference type="ChEBI" id="CHEBI:83421"/>
        <dbReference type="ChEBI" id="CHEBI:456216"/>
        <dbReference type="EC" id="2.7.11.1"/>
    </reaction>
</comment>
<evidence type="ECO:0000256" key="10">
    <source>
        <dbReference type="SAM" id="MobiDB-lite"/>
    </source>
</evidence>
<dbReference type="FunFam" id="3.30.200.20:FF:000035">
    <property type="entry name" value="Serine/threonine protein kinase Stk1"/>
    <property type="match status" value="1"/>
</dbReference>
<accession>A0A9Q5NZ98</accession>
<evidence type="ECO:0000256" key="2">
    <source>
        <dbReference type="ARBA" id="ARBA00022527"/>
    </source>
</evidence>
<feature type="transmembrane region" description="Helical" evidence="11">
    <location>
        <begin position="340"/>
        <end position="359"/>
    </location>
</feature>
<organism evidence="14 15">
    <name type="scientific">Floricoccus penangensis</name>
    <dbReference type="NCBI Taxonomy" id="1859475"/>
    <lineage>
        <taxon>Bacteria</taxon>
        <taxon>Bacillati</taxon>
        <taxon>Bacillota</taxon>
        <taxon>Bacilli</taxon>
        <taxon>Lactobacillales</taxon>
        <taxon>Streptococcaceae</taxon>
        <taxon>Floricoccus</taxon>
    </lineage>
</organism>
<dbReference type="EMBL" id="MKIQ01000028">
    <property type="protein sequence ID" value="OFI46218.1"/>
    <property type="molecule type" value="Genomic_DNA"/>
</dbReference>
<keyword evidence="11" id="KW-0472">Membrane</keyword>
<reference evidence="15" key="1">
    <citation type="submission" date="2016-09" db="EMBL/GenBank/DDBJ databases">
        <title>Draft genome sequence of a novel species of the family Streptococcaceae isolated from flowers.</title>
        <authorList>
            <person name="Chuah L.-O."/>
            <person name="Yap K.-P."/>
            <person name="Thong K.L."/>
            <person name="Liong M.T."/>
            <person name="Ahmad R."/>
            <person name="Rusul G."/>
        </authorList>
    </citation>
    <scope>NUCLEOTIDE SEQUENCE [LARGE SCALE GENOMIC DNA]</scope>
    <source>
        <strain evidence="15">HibF3</strain>
    </source>
</reference>
<dbReference type="Pfam" id="PF00069">
    <property type="entry name" value="Pkinase"/>
    <property type="match status" value="1"/>
</dbReference>
<dbReference type="CDD" id="cd06577">
    <property type="entry name" value="PASTA_pknB"/>
    <property type="match status" value="3"/>
</dbReference>
<feature type="binding site" evidence="9">
    <location>
        <position position="42"/>
    </location>
    <ligand>
        <name>ATP</name>
        <dbReference type="ChEBI" id="CHEBI:30616"/>
    </ligand>
</feature>
<dbReference type="GO" id="GO:0004674">
    <property type="term" value="F:protein serine/threonine kinase activity"/>
    <property type="evidence" value="ECO:0007669"/>
    <property type="project" value="UniProtKB-KW"/>
</dbReference>
<evidence type="ECO:0000256" key="5">
    <source>
        <dbReference type="ARBA" id="ARBA00022777"/>
    </source>
</evidence>
<feature type="domain" description="PASTA" evidence="13">
    <location>
        <begin position="502"/>
        <end position="573"/>
    </location>
</feature>
<keyword evidence="15" id="KW-1185">Reference proteome</keyword>
<dbReference type="PANTHER" id="PTHR24345">
    <property type="entry name" value="SERINE/THREONINE-PROTEIN KINASE PLK"/>
    <property type="match status" value="1"/>
</dbReference>
<dbReference type="InterPro" id="IPR017441">
    <property type="entry name" value="Protein_kinase_ATP_BS"/>
</dbReference>
<evidence type="ECO:0000313" key="15">
    <source>
        <dbReference type="Proteomes" id="UP000177273"/>
    </source>
</evidence>
<dbReference type="Pfam" id="PF03793">
    <property type="entry name" value="PASTA"/>
    <property type="match status" value="2"/>
</dbReference>
<dbReference type="RefSeq" id="WP_070788155.1">
    <property type="nucleotide sequence ID" value="NZ_MKIQ01000028.1"/>
</dbReference>
<evidence type="ECO:0000256" key="9">
    <source>
        <dbReference type="PROSITE-ProRule" id="PRU10141"/>
    </source>
</evidence>
<evidence type="ECO:0000256" key="3">
    <source>
        <dbReference type="ARBA" id="ARBA00022679"/>
    </source>
</evidence>
<dbReference type="EC" id="2.7.11.1" evidence="1"/>
<evidence type="ECO:0000259" key="12">
    <source>
        <dbReference type="PROSITE" id="PS50011"/>
    </source>
</evidence>
<evidence type="ECO:0000256" key="11">
    <source>
        <dbReference type="SAM" id="Phobius"/>
    </source>
</evidence>
<name>A0A9Q5NZ98_9LACT</name>
<gene>
    <name evidence="14" type="ORF">BG262_04170</name>
</gene>
<keyword evidence="4 9" id="KW-0547">Nucleotide-binding</keyword>
<dbReference type="AlphaFoldDB" id="A0A9Q5NZ98"/>
<dbReference type="InterPro" id="IPR005543">
    <property type="entry name" value="PASTA_dom"/>
</dbReference>
<evidence type="ECO:0000256" key="4">
    <source>
        <dbReference type="ARBA" id="ARBA00022741"/>
    </source>
</evidence>
<dbReference type="FunFam" id="1.10.510.10:FF:000021">
    <property type="entry name" value="Serine/threonine protein kinase"/>
    <property type="match status" value="1"/>
</dbReference>
<dbReference type="SMART" id="SM00220">
    <property type="entry name" value="S_TKc"/>
    <property type="match status" value="1"/>
</dbReference>
<dbReference type="InterPro" id="IPR008271">
    <property type="entry name" value="Ser/Thr_kinase_AS"/>
</dbReference>
<evidence type="ECO:0000256" key="8">
    <source>
        <dbReference type="ARBA" id="ARBA00048679"/>
    </source>
</evidence>
<keyword evidence="11" id="KW-0812">Transmembrane</keyword>
<protein>
    <recommendedName>
        <fullName evidence="1">non-specific serine/threonine protein kinase</fullName>
        <ecNumber evidence="1">2.7.11.1</ecNumber>
    </recommendedName>
</protein>
<evidence type="ECO:0000313" key="14">
    <source>
        <dbReference type="EMBL" id="OFI46218.1"/>
    </source>
</evidence>
<dbReference type="OrthoDB" id="9788659at2"/>
<comment type="catalytic activity">
    <reaction evidence="7">
        <text>L-threonyl-[protein] + ATP = O-phospho-L-threonyl-[protein] + ADP + H(+)</text>
        <dbReference type="Rhea" id="RHEA:46608"/>
        <dbReference type="Rhea" id="RHEA-COMP:11060"/>
        <dbReference type="Rhea" id="RHEA-COMP:11605"/>
        <dbReference type="ChEBI" id="CHEBI:15378"/>
        <dbReference type="ChEBI" id="CHEBI:30013"/>
        <dbReference type="ChEBI" id="CHEBI:30616"/>
        <dbReference type="ChEBI" id="CHEBI:61977"/>
        <dbReference type="ChEBI" id="CHEBI:456216"/>
        <dbReference type="EC" id="2.7.11.1"/>
    </reaction>
</comment>
<keyword evidence="3" id="KW-0808">Transferase</keyword>
<evidence type="ECO:0000256" key="1">
    <source>
        <dbReference type="ARBA" id="ARBA00012513"/>
    </source>
</evidence>
<dbReference type="PANTHER" id="PTHR24345:SF91">
    <property type="entry name" value="SERINE_THREONINE-PROTEIN KINASE PLK4"/>
    <property type="match status" value="1"/>
</dbReference>
<keyword evidence="11" id="KW-1133">Transmembrane helix</keyword>
<keyword evidence="2" id="KW-0723">Serine/threonine-protein kinase</keyword>
<feature type="domain" description="PASTA" evidence="13">
    <location>
        <begin position="361"/>
        <end position="428"/>
    </location>
</feature>
<dbReference type="Gene3D" id="3.30.10.20">
    <property type="match status" value="2"/>
</dbReference>
<dbReference type="InterPro" id="IPR011009">
    <property type="entry name" value="Kinase-like_dom_sf"/>
</dbReference>
<feature type="domain" description="PASTA" evidence="13">
    <location>
        <begin position="429"/>
        <end position="501"/>
    </location>
</feature>
<dbReference type="NCBIfam" id="NF033483">
    <property type="entry name" value="PknB_PASTA_kin"/>
    <property type="match status" value="1"/>
</dbReference>
<sequence>MIRVGKIFAERYMVIKEIGRGGMANVYLAEDRFLDNRLVAIKVLRSNFENDSIATARFQREAYAMSELTHPNIVGISDVGDNDKQQYIVMEYVAGKTLKEYIQEKGHLSNEEAIHFASQILSAMQMAHDRGIIHRDLKPQNILISEDGNAKVTDFGIAMAFAETSLTQTNSMFGSVHYLSPEQARGSKATVQSDIYAIGIVLYEMLVGDVPFDGDSAVTIALQHFQKPLPSIRKVNSDVPQALENVAIKATAKSLDDRYKNVSEMLTDLSTSTSLDRKDEPKLVFIKEDDEGATKVLPRVLVDKSDTEDLVKKVSADTLKDEPEKNEIQEKKEKKNKRKLIIGAIIAAVLALIIGLVIVTTPKDVRVPEVNGMTVEQAKDEIKKAGLEVGKVTKEINGTIDKDKVIRTNPTIGTSKKTGSKIDIFISMGPNVIELSNYVGQSYDDAVSDLVKNFGISQSQIVKKVVTDDNYATNEIISQDPKKNEFFDKTSDDKITFKVSDGGKNATMPDVINSSLENAKATLNNMGVPESNIKLVPQKTIDESLVSLVIDQNISASSLFNPKKDKIVLHYYVYDEAGAAEAKRAVEAEKKKAEDEAKKKAEEEAKKKAEDDEAKKKAEDEAKKKAEEEAKKKAEEEAKKKAEADANASKKTEEDTNKKTDDDSKTYDDSSN</sequence>
<dbReference type="Proteomes" id="UP000177273">
    <property type="component" value="Unassembled WGS sequence"/>
</dbReference>
<dbReference type="SUPFAM" id="SSF56112">
    <property type="entry name" value="Protein kinase-like (PK-like)"/>
    <property type="match status" value="1"/>
</dbReference>
<dbReference type="PROSITE" id="PS00107">
    <property type="entry name" value="PROTEIN_KINASE_ATP"/>
    <property type="match status" value="1"/>
</dbReference>
<dbReference type="Gene3D" id="1.10.510.10">
    <property type="entry name" value="Transferase(Phosphotransferase) domain 1"/>
    <property type="match status" value="1"/>
</dbReference>
<keyword evidence="5" id="KW-0418">Kinase</keyword>
<dbReference type="CDD" id="cd14014">
    <property type="entry name" value="STKc_PknB_like"/>
    <property type="match status" value="1"/>
</dbReference>
<dbReference type="PROSITE" id="PS50011">
    <property type="entry name" value="PROTEIN_KINASE_DOM"/>
    <property type="match status" value="1"/>
</dbReference>
<dbReference type="SMART" id="SM00740">
    <property type="entry name" value="PASTA"/>
    <property type="match status" value="3"/>
</dbReference>
<dbReference type="PROSITE" id="PS51178">
    <property type="entry name" value="PASTA"/>
    <property type="match status" value="3"/>
</dbReference>
<feature type="region of interest" description="Disordered" evidence="10">
    <location>
        <begin position="592"/>
        <end position="672"/>
    </location>
</feature>
<comment type="caution">
    <text evidence="14">The sequence shown here is derived from an EMBL/GenBank/DDBJ whole genome shotgun (WGS) entry which is preliminary data.</text>
</comment>
<evidence type="ECO:0000256" key="6">
    <source>
        <dbReference type="ARBA" id="ARBA00022840"/>
    </source>
</evidence>
<dbReference type="InterPro" id="IPR000719">
    <property type="entry name" value="Prot_kinase_dom"/>
</dbReference>
<feature type="domain" description="Protein kinase" evidence="12">
    <location>
        <begin position="12"/>
        <end position="283"/>
    </location>
</feature>
<dbReference type="PROSITE" id="PS00108">
    <property type="entry name" value="PROTEIN_KINASE_ST"/>
    <property type="match status" value="1"/>
</dbReference>
<evidence type="ECO:0000256" key="7">
    <source>
        <dbReference type="ARBA" id="ARBA00047899"/>
    </source>
</evidence>
<dbReference type="GO" id="GO:0005524">
    <property type="term" value="F:ATP binding"/>
    <property type="evidence" value="ECO:0007669"/>
    <property type="project" value="UniProtKB-UniRule"/>
</dbReference>
<keyword evidence="6 9" id="KW-0067">ATP-binding</keyword>
<dbReference type="Gene3D" id="3.30.200.20">
    <property type="entry name" value="Phosphorylase Kinase, domain 1"/>
    <property type="match status" value="1"/>
</dbReference>